<dbReference type="EMBL" id="FNZX01000009">
    <property type="protein sequence ID" value="SEK73191.1"/>
    <property type="molecule type" value="Genomic_DNA"/>
</dbReference>
<evidence type="ECO:0000313" key="2">
    <source>
        <dbReference type="Proteomes" id="UP000182321"/>
    </source>
</evidence>
<name>A0A1H7JEW1_9FIRM</name>
<organism evidence="1 2">
    <name type="scientific">Pseudobutyrivibrio ruminis</name>
    <dbReference type="NCBI Taxonomy" id="46206"/>
    <lineage>
        <taxon>Bacteria</taxon>
        <taxon>Bacillati</taxon>
        <taxon>Bacillota</taxon>
        <taxon>Clostridia</taxon>
        <taxon>Lachnospirales</taxon>
        <taxon>Lachnospiraceae</taxon>
        <taxon>Pseudobutyrivibrio</taxon>
    </lineage>
</organism>
<dbReference type="RefSeq" id="WP_074790942.1">
    <property type="nucleotide sequence ID" value="NZ_FNZX01000009.1"/>
</dbReference>
<accession>A0A1H7JEW1</accession>
<reference evidence="2" key="1">
    <citation type="submission" date="2016-10" db="EMBL/GenBank/DDBJ databases">
        <authorList>
            <person name="Varghese N."/>
        </authorList>
    </citation>
    <scope>NUCLEOTIDE SEQUENCE [LARGE SCALE GENOMIC DNA]</scope>
    <source>
        <strain evidence="2">ACV-9</strain>
    </source>
</reference>
<dbReference type="Pfam" id="PF19498">
    <property type="entry name" value="DUF6033"/>
    <property type="match status" value="1"/>
</dbReference>
<dbReference type="Proteomes" id="UP000182321">
    <property type="component" value="Unassembled WGS sequence"/>
</dbReference>
<dbReference type="InterPro" id="IPR046097">
    <property type="entry name" value="DUF6033"/>
</dbReference>
<keyword evidence="2" id="KW-1185">Reference proteome</keyword>
<sequence>MISRVSADYNLKIKYNGFRNEIAKPVFNFTMKSEKEDTTVSYYKDMCKKFPDVAFTLDDASKIMDHGAFYGYDGSMNLVGENYTEPGQKSVRIDVSVIKKMQADPEFEQEMLDRIKEVTRDEVYEDYTKDAADCSIRVGCSMQCIEQYFTMVGGELHYSVSYNEYPTPTQEEDYNVIPGAFIDLPEEDEDLAKTLLDMYDECRG</sequence>
<protein>
    <submittedName>
        <fullName evidence="1">Uncharacterized protein</fullName>
    </submittedName>
</protein>
<proteinExistence type="predicted"/>
<dbReference type="AlphaFoldDB" id="A0A1H7JEW1"/>
<gene>
    <name evidence="1" type="ORF">SAMN02910377_01676</name>
</gene>
<evidence type="ECO:0000313" key="1">
    <source>
        <dbReference type="EMBL" id="SEK73191.1"/>
    </source>
</evidence>